<reference evidence="1 2" key="1">
    <citation type="submission" date="2018-02" db="EMBL/GenBank/DDBJ databases">
        <title>Draft genome of wild Prunus yedoensis var. nudiflora.</title>
        <authorList>
            <person name="Baek S."/>
            <person name="Kim J.-H."/>
            <person name="Choi K."/>
            <person name="Kim G.-B."/>
            <person name="Cho A."/>
            <person name="Jang H."/>
            <person name="Shin C.-H."/>
            <person name="Yu H.-J."/>
            <person name="Mun J.-H."/>
        </authorList>
    </citation>
    <scope>NUCLEOTIDE SEQUENCE [LARGE SCALE GENOMIC DNA]</scope>
    <source>
        <strain evidence="2">cv. Jeju island</strain>
        <tissue evidence="1">Leaf</tissue>
    </source>
</reference>
<accession>A0A314YQR8</accession>
<protein>
    <submittedName>
        <fullName evidence="1">Uncharacterized protein</fullName>
    </submittedName>
</protein>
<keyword evidence="2" id="KW-1185">Reference proteome</keyword>
<evidence type="ECO:0000313" key="2">
    <source>
        <dbReference type="Proteomes" id="UP000250321"/>
    </source>
</evidence>
<name>A0A314YQR8_PRUYE</name>
<dbReference type="EMBL" id="PJQY01000737">
    <property type="protein sequence ID" value="PQQ08339.1"/>
    <property type="molecule type" value="Genomic_DNA"/>
</dbReference>
<dbReference type="Proteomes" id="UP000250321">
    <property type="component" value="Unassembled WGS sequence"/>
</dbReference>
<sequence>MNSSHVIYGACMRDCGVEGYGGPQGPRKLLDNEEFGLATWEHQGWFQHLALPIGNKGKPLPSINWEAFAGQNQPLLAAASFSATMRTHLPSSFQLLQAFQRPSQSSTFILWLLQASQQLSTNISWLLNHPSNHQTTFVPPFSCCKHSSGHPSHSSTITIMFPTFSPLKSIIFSIKPHQAELQAFPFSSYPSKL</sequence>
<dbReference type="AlphaFoldDB" id="A0A314YQR8"/>
<comment type="caution">
    <text evidence="1">The sequence shown here is derived from an EMBL/GenBank/DDBJ whole genome shotgun (WGS) entry which is preliminary data.</text>
</comment>
<gene>
    <name evidence="1" type="ORF">Pyn_19058</name>
</gene>
<proteinExistence type="predicted"/>
<evidence type="ECO:0000313" key="1">
    <source>
        <dbReference type="EMBL" id="PQQ08339.1"/>
    </source>
</evidence>
<organism evidence="1 2">
    <name type="scientific">Prunus yedoensis var. nudiflora</name>
    <dbReference type="NCBI Taxonomy" id="2094558"/>
    <lineage>
        <taxon>Eukaryota</taxon>
        <taxon>Viridiplantae</taxon>
        <taxon>Streptophyta</taxon>
        <taxon>Embryophyta</taxon>
        <taxon>Tracheophyta</taxon>
        <taxon>Spermatophyta</taxon>
        <taxon>Magnoliopsida</taxon>
        <taxon>eudicotyledons</taxon>
        <taxon>Gunneridae</taxon>
        <taxon>Pentapetalae</taxon>
        <taxon>rosids</taxon>
        <taxon>fabids</taxon>
        <taxon>Rosales</taxon>
        <taxon>Rosaceae</taxon>
        <taxon>Amygdaloideae</taxon>
        <taxon>Amygdaleae</taxon>
        <taxon>Prunus</taxon>
    </lineage>
</organism>